<evidence type="ECO:0000313" key="12">
    <source>
        <dbReference type="Proteomes" id="UP001044222"/>
    </source>
</evidence>
<evidence type="ECO:0000256" key="4">
    <source>
        <dbReference type="ARBA" id="ARBA00022679"/>
    </source>
</evidence>
<evidence type="ECO:0000256" key="7">
    <source>
        <dbReference type="ARBA" id="ARBA00040801"/>
    </source>
</evidence>
<dbReference type="Proteomes" id="UP001044222">
    <property type="component" value="Unassembled WGS sequence"/>
</dbReference>
<dbReference type="EMBL" id="JAFIRN010000003">
    <property type="protein sequence ID" value="KAG5851689.1"/>
    <property type="molecule type" value="Genomic_DNA"/>
</dbReference>
<comment type="caution">
    <text evidence="11">The sequence shown here is derived from an EMBL/GenBank/DDBJ whole genome shotgun (WGS) entry which is preliminary data.</text>
</comment>
<feature type="transmembrane region" description="Helical" evidence="10">
    <location>
        <begin position="70"/>
        <end position="89"/>
    </location>
</feature>
<keyword evidence="2" id="KW-0963">Cytoplasm</keyword>
<keyword evidence="3" id="KW-0489">Methyltransferase</keyword>
<gene>
    <name evidence="11" type="ORF">ANANG_G00054330</name>
</gene>
<accession>A0A9D3MMK9</accession>
<dbReference type="PANTHER" id="PTHR14614">
    <property type="entry name" value="HEPATOCELLULAR CARCINOMA-ASSOCIATED ANTIGEN"/>
    <property type="match status" value="1"/>
</dbReference>
<name>A0A9D3MMK9_ANGAN</name>
<protein>
    <recommendedName>
        <fullName evidence="7">Protein N-lysine methyltransferase METTL21A</fullName>
    </recommendedName>
    <alternativeName>
        <fullName evidence="8">Methyltransferase-like protein 21A</fullName>
    </alternativeName>
</protein>
<comment type="catalytic activity">
    <reaction evidence="9">
        <text>L-lysyl-[protein] + 3 S-adenosyl-L-methionine = N(6),N(6),N(6)-trimethyl-L-lysyl-[protein] + 3 S-adenosyl-L-homocysteine + 3 H(+)</text>
        <dbReference type="Rhea" id="RHEA:54192"/>
        <dbReference type="Rhea" id="RHEA-COMP:9752"/>
        <dbReference type="Rhea" id="RHEA-COMP:13826"/>
        <dbReference type="ChEBI" id="CHEBI:15378"/>
        <dbReference type="ChEBI" id="CHEBI:29969"/>
        <dbReference type="ChEBI" id="CHEBI:57856"/>
        <dbReference type="ChEBI" id="CHEBI:59789"/>
        <dbReference type="ChEBI" id="CHEBI:61961"/>
    </reaction>
    <physiologicalReaction direction="left-to-right" evidence="9">
        <dbReference type="Rhea" id="RHEA:54193"/>
    </physiologicalReaction>
</comment>
<dbReference type="PANTHER" id="PTHR14614:SF14">
    <property type="entry name" value="PROTEIN N-LYSINE METHYLTRANSFERASE METTL21A"/>
    <property type="match status" value="1"/>
</dbReference>
<dbReference type="GO" id="GO:0008168">
    <property type="term" value="F:methyltransferase activity"/>
    <property type="evidence" value="ECO:0007669"/>
    <property type="project" value="UniProtKB-KW"/>
</dbReference>
<dbReference type="AlphaFoldDB" id="A0A9D3MMK9"/>
<dbReference type="Gene3D" id="3.40.50.150">
    <property type="entry name" value="Vaccinia Virus protein VP39"/>
    <property type="match status" value="1"/>
</dbReference>
<evidence type="ECO:0000256" key="6">
    <source>
        <dbReference type="ARBA" id="ARBA00038029"/>
    </source>
</evidence>
<dbReference type="GO" id="GO:0032259">
    <property type="term" value="P:methylation"/>
    <property type="evidence" value="ECO:0007669"/>
    <property type="project" value="UniProtKB-KW"/>
</dbReference>
<dbReference type="Pfam" id="PF10294">
    <property type="entry name" value="Methyltransf_16"/>
    <property type="match status" value="1"/>
</dbReference>
<keyword evidence="4" id="KW-0808">Transferase</keyword>
<keyword evidence="10" id="KW-0472">Membrane</keyword>
<keyword evidence="5" id="KW-0949">S-adenosyl-L-methionine</keyword>
<keyword evidence="10" id="KW-0812">Transmembrane</keyword>
<evidence type="ECO:0000256" key="1">
    <source>
        <dbReference type="ARBA" id="ARBA00004496"/>
    </source>
</evidence>
<dbReference type="GO" id="GO:0005829">
    <property type="term" value="C:cytosol"/>
    <property type="evidence" value="ECO:0007669"/>
    <property type="project" value="TreeGrafter"/>
</dbReference>
<evidence type="ECO:0000256" key="10">
    <source>
        <dbReference type="SAM" id="Phobius"/>
    </source>
</evidence>
<evidence type="ECO:0000313" key="11">
    <source>
        <dbReference type="EMBL" id="KAG5851689.1"/>
    </source>
</evidence>
<feature type="transmembrane region" description="Helical" evidence="10">
    <location>
        <begin position="38"/>
        <end position="58"/>
    </location>
</feature>
<evidence type="ECO:0000256" key="5">
    <source>
        <dbReference type="ARBA" id="ARBA00022691"/>
    </source>
</evidence>
<keyword evidence="12" id="KW-1185">Reference proteome</keyword>
<evidence type="ECO:0000256" key="8">
    <source>
        <dbReference type="ARBA" id="ARBA00041632"/>
    </source>
</evidence>
<dbReference type="InterPro" id="IPR019410">
    <property type="entry name" value="Methyltransf_16"/>
</dbReference>
<organism evidence="11 12">
    <name type="scientific">Anguilla anguilla</name>
    <name type="common">European freshwater eel</name>
    <name type="synonym">Muraena anguilla</name>
    <dbReference type="NCBI Taxonomy" id="7936"/>
    <lineage>
        <taxon>Eukaryota</taxon>
        <taxon>Metazoa</taxon>
        <taxon>Chordata</taxon>
        <taxon>Craniata</taxon>
        <taxon>Vertebrata</taxon>
        <taxon>Euteleostomi</taxon>
        <taxon>Actinopterygii</taxon>
        <taxon>Neopterygii</taxon>
        <taxon>Teleostei</taxon>
        <taxon>Anguilliformes</taxon>
        <taxon>Anguillidae</taxon>
        <taxon>Anguilla</taxon>
    </lineage>
</organism>
<evidence type="ECO:0000256" key="2">
    <source>
        <dbReference type="ARBA" id="ARBA00022490"/>
    </source>
</evidence>
<reference evidence="11" key="1">
    <citation type="submission" date="2021-01" db="EMBL/GenBank/DDBJ databases">
        <title>A chromosome-scale assembly of European eel, Anguilla anguilla.</title>
        <authorList>
            <person name="Henkel C."/>
            <person name="Jong-Raadsen S.A."/>
            <person name="Dufour S."/>
            <person name="Weltzien F.-A."/>
            <person name="Palstra A.P."/>
            <person name="Pelster B."/>
            <person name="Spaink H.P."/>
            <person name="Van Den Thillart G.E."/>
            <person name="Jansen H."/>
            <person name="Zahm M."/>
            <person name="Klopp C."/>
            <person name="Cedric C."/>
            <person name="Louis A."/>
            <person name="Berthelot C."/>
            <person name="Parey E."/>
            <person name="Roest Crollius H."/>
            <person name="Montfort J."/>
            <person name="Robinson-Rechavi M."/>
            <person name="Bucao C."/>
            <person name="Bouchez O."/>
            <person name="Gislard M."/>
            <person name="Lluch J."/>
            <person name="Milhes M."/>
            <person name="Lampietro C."/>
            <person name="Lopez Roques C."/>
            <person name="Donnadieu C."/>
            <person name="Braasch I."/>
            <person name="Desvignes T."/>
            <person name="Postlethwait J."/>
            <person name="Bobe J."/>
            <person name="Guiguen Y."/>
            <person name="Dirks R."/>
        </authorList>
    </citation>
    <scope>NUCLEOTIDE SEQUENCE</scope>
    <source>
        <strain evidence="11">Tag_6206</strain>
        <tissue evidence="11">Liver</tissue>
    </source>
</reference>
<comment type="subcellular location">
    <subcellularLocation>
        <location evidence="1">Cytoplasm</location>
    </subcellularLocation>
</comment>
<evidence type="ECO:0000256" key="9">
    <source>
        <dbReference type="ARBA" id="ARBA00049497"/>
    </source>
</evidence>
<dbReference type="SUPFAM" id="SSF53335">
    <property type="entry name" value="S-adenosyl-L-methionine-dependent methyltransferases"/>
    <property type="match status" value="1"/>
</dbReference>
<evidence type="ECO:0000256" key="3">
    <source>
        <dbReference type="ARBA" id="ARBA00022603"/>
    </source>
</evidence>
<sequence>MMALVPYDRNSIPALSKLHDPSVEFHFANRRLRLTQDWNRLGVAAVVWDAAVVLCMYMELGQIELAGKTVIELGAGTGLAGIVAALLGARVTITDREPALELLRANVHDNVPPEQQGAVAVSELTWGEGLERYPAGGYDVVLGADIVYLEETFPALLRTLEHLSSDGTAVLLACRIRYDRDVAFLDRLRQSFDVQEVHYEAQRDVHIYRAAKLQARREL</sequence>
<comment type="similarity">
    <text evidence="6">Belongs to the methyltransferase superfamily. METTL21 family.</text>
</comment>
<keyword evidence="10" id="KW-1133">Transmembrane helix</keyword>
<proteinExistence type="inferred from homology"/>
<dbReference type="GO" id="GO:0032991">
    <property type="term" value="C:protein-containing complex"/>
    <property type="evidence" value="ECO:0007669"/>
    <property type="project" value="TreeGrafter"/>
</dbReference>
<dbReference type="InterPro" id="IPR029063">
    <property type="entry name" value="SAM-dependent_MTases_sf"/>
</dbReference>